<proteinExistence type="predicted"/>
<reference evidence="2 3" key="1">
    <citation type="submission" date="2018-08" db="EMBL/GenBank/DDBJ databases">
        <title>Chitinophaga sp. K20C18050901, a novel bacterium isolated from forest soil.</title>
        <authorList>
            <person name="Wang C."/>
        </authorList>
    </citation>
    <scope>NUCLEOTIDE SEQUENCE [LARGE SCALE GENOMIC DNA]</scope>
    <source>
        <strain evidence="2 3">K20C18050901</strain>
    </source>
</reference>
<dbReference type="AlphaFoldDB" id="A0A3E1NS43"/>
<dbReference type="EMBL" id="QTJV01000019">
    <property type="protein sequence ID" value="RFM30746.1"/>
    <property type="molecule type" value="Genomic_DNA"/>
</dbReference>
<protein>
    <submittedName>
        <fullName evidence="2">Uncharacterized protein</fullName>
    </submittedName>
</protein>
<accession>A0A3E1NS43</accession>
<name>A0A3E1NS43_9BACT</name>
<feature type="transmembrane region" description="Helical" evidence="1">
    <location>
        <begin position="173"/>
        <end position="191"/>
    </location>
</feature>
<sequence length="291" mass="33562">MTVLGTSSVTVALGGGVTKMILDSRDNFAASDNVPTSALEGLIGIPVQKIAKDNTGLSRSIPSLAEGIFIFKADLPEAIAETSKGIDKLDKIATFVNTGITVNDIINQGKRVQRENEEQQANANHKNYLNYMVLFEKNVSYFNRLFTLLRVIIIIVIAMSLLFRAVTYKEHGWVAYWFYIIPVTIFLNSYFKCLKYSLHWISLIEIVEGNICHVVVRRKDKLEIDISVPISELKFELVPIPSRYTYYKLLVYYKSDLLVFQWELDEWRRYRMQKIIQYFHPDSRMAKQEKL</sequence>
<evidence type="ECO:0000256" key="1">
    <source>
        <dbReference type="SAM" id="Phobius"/>
    </source>
</evidence>
<gene>
    <name evidence="2" type="ORF">DXN04_32035</name>
</gene>
<dbReference type="InterPro" id="IPR037185">
    <property type="entry name" value="EmrE-like"/>
</dbReference>
<keyword evidence="1" id="KW-0472">Membrane</keyword>
<evidence type="ECO:0000313" key="2">
    <source>
        <dbReference type="EMBL" id="RFM30746.1"/>
    </source>
</evidence>
<comment type="caution">
    <text evidence="2">The sequence shown here is derived from an EMBL/GenBank/DDBJ whole genome shotgun (WGS) entry which is preliminary data.</text>
</comment>
<dbReference type="RefSeq" id="WP_116857506.1">
    <property type="nucleotide sequence ID" value="NZ_QTJV01000019.1"/>
</dbReference>
<evidence type="ECO:0000313" key="3">
    <source>
        <dbReference type="Proteomes" id="UP000261174"/>
    </source>
</evidence>
<organism evidence="2 3">
    <name type="scientific">Chitinophaga silvisoli</name>
    <dbReference type="NCBI Taxonomy" id="2291814"/>
    <lineage>
        <taxon>Bacteria</taxon>
        <taxon>Pseudomonadati</taxon>
        <taxon>Bacteroidota</taxon>
        <taxon>Chitinophagia</taxon>
        <taxon>Chitinophagales</taxon>
        <taxon>Chitinophagaceae</taxon>
        <taxon>Chitinophaga</taxon>
    </lineage>
</organism>
<dbReference type="SUPFAM" id="SSF103481">
    <property type="entry name" value="Multidrug resistance efflux transporter EmrE"/>
    <property type="match status" value="1"/>
</dbReference>
<feature type="transmembrane region" description="Helical" evidence="1">
    <location>
        <begin position="147"/>
        <end position="167"/>
    </location>
</feature>
<keyword evidence="1" id="KW-1133">Transmembrane helix</keyword>
<dbReference type="Proteomes" id="UP000261174">
    <property type="component" value="Unassembled WGS sequence"/>
</dbReference>
<keyword evidence="1" id="KW-0812">Transmembrane</keyword>
<keyword evidence="3" id="KW-1185">Reference proteome</keyword>